<feature type="transmembrane region" description="Helical" evidence="7">
    <location>
        <begin position="105"/>
        <end position="122"/>
    </location>
</feature>
<name>A0A1Y3Y1W6_9ACTN</name>
<evidence type="ECO:0000256" key="7">
    <source>
        <dbReference type="SAM" id="Phobius"/>
    </source>
</evidence>
<feature type="transmembrane region" description="Helical" evidence="7">
    <location>
        <begin position="134"/>
        <end position="155"/>
    </location>
</feature>
<dbReference type="Proteomes" id="UP000195781">
    <property type="component" value="Unassembled WGS sequence"/>
</dbReference>
<sequence length="210" mass="23087">MFVRRLVAYAIDWYLISFAMNLVLVIAAYQLLGVVFAGMVPLTAFDGGSRLALFCVLVALDVLYFCVLPRYVFKGQTLGKRLLRVRVERASGGDATLACYLRRELLGIVVIEGCFSPLSNYLRNVLLLWVPRDIVQGIVWAGIVVGAVSVGLMVLTAQRRMIHDLVGGTRVVLVERAQGGEGDGHRCDGALEQPELDRDGHPARDQASNR</sequence>
<evidence type="ECO:0000313" key="9">
    <source>
        <dbReference type="EMBL" id="OUN89349.1"/>
    </source>
</evidence>
<dbReference type="EMBL" id="NFIE01000004">
    <property type="protein sequence ID" value="OUN89349.1"/>
    <property type="molecule type" value="Genomic_DNA"/>
</dbReference>
<dbReference type="GO" id="GO:0005886">
    <property type="term" value="C:plasma membrane"/>
    <property type="evidence" value="ECO:0007669"/>
    <property type="project" value="UniProtKB-SubCell"/>
</dbReference>
<keyword evidence="10" id="KW-1185">Reference proteome</keyword>
<accession>A0A1Y3Y1W6</accession>
<dbReference type="RefSeq" id="WP_094335032.1">
    <property type="nucleotide sequence ID" value="NZ_NFIE01000004.1"/>
</dbReference>
<evidence type="ECO:0000256" key="1">
    <source>
        <dbReference type="ARBA" id="ARBA00004651"/>
    </source>
</evidence>
<feature type="transmembrane region" description="Helical" evidence="7">
    <location>
        <begin position="12"/>
        <end position="39"/>
    </location>
</feature>
<dbReference type="InterPro" id="IPR010432">
    <property type="entry name" value="RDD"/>
</dbReference>
<keyword evidence="3 7" id="KW-0812">Transmembrane</keyword>
<dbReference type="InterPro" id="IPR051791">
    <property type="entry name" value="Pra-immunoreactive"/>
</dbReference>
<dbReference type="OrthoDB" id="3183738at2"/>
<feature type="transmembrane region" description="Helical" evidence="7">
    <location>
        <begin position="51"/>
        <end position="73"/>
    </location>
</feature>
<dbReference type="Pfam" id="PF06271">
    <property type="entry name" value="RDD"/>
    <property type="match status" value="1"/>
</dbReference>
<evidence type="ECO:0000256" key="3">
    <source>
        <dbReference type="ARBA" id="ARBA00022692"/>
    </source>
</evidence>
<comment type="caution">
    <text evidence="9">The sequence shown here is derived from an EMBL/GenBank/DDBJ whole genome shotgun (WGS) entry which is preliminary data.</text>
</comment>
<keyword evidence="4 7" id="KW-1133">Transmembrane helix</keyword>
<gene>
    <name evidence="9" type="ORF">B5G02_02395</name>
</gene>
<evidence type="ECO:0000259" key="8">
    <source>
        <dbReference type="Pfam" id="PF06271"/>
    </source>
</evidence>
<comment type="subcellular location">
    <subcellularLocation>
        <location evidence="1">Cell membrane</location>
        <topology evidence="1">Multi-pass membrane protein</topology>
    </subcellularLocation>
</comment>
<evidence type="ECO:0000256" key="6">
    <source>
        <dbReference type="SAM" id="MobiDB-lite"/>
    </source>
</evidence>
<dbReference type="PANTHER" id="PTHR36115">
    <property type="entry name" value="PROLINE-RICH ANTIGEN HOMOLOG-RELATED"/>
    <property type="match status" value="1"/>
</dbReference>
<feature type="compositionally biased region" description="Basic and acidic residues" evidence="6">
    <location>
        <begin position="182"/>
        <end position="204"/>
    </location>
</feature>
<evidence type="ECO:0000256" key="4">
    <source>
        <dbReference type="ARBA" id="ARBA00022989"/>
    </source>
</evidence>
<organism evidence="9 10">
    <name type="scientific">[Collinsella] massiliensis</name>
    <dbReference type="NCBI Taxonomy" id="1232426"/>
    <lineage>
        <taxon>Bacteria</taxon>
        <taxon>Bacillati</taxon>
        <taxon>Actinomycetota</taxon>
        <taxon>Coriobacteriia</taxon>
        <taxon>Coriobacteriales</taxon>
        <taxon>Coriobacteriaceae</taxon>
        <taxon>Enorma</taxon>
    </lineage>
</organism>
<feature type="region of interest" description="Disordered" evidence="6">
    <location>
        <begin position="180"/>
        <end position="210"/>
    </location>
</feature>
<feature type="domain" description="RDD" evidence="8">
    <location>
        <begin position="2"/>
        <end position="167"/>
    </location>
</feature>
<protein>
    <submittedName>
        <fullName evidence="9">RDD family protein</fullName>
    </submittedName>
</protein>
<keyword evidence="2" id="KW-1003">Cell membrane</keyword>
<dbReference type="AlphaFoldDB" id="A0A1Y3Y1W6"/>
<evidence type="ECO:0000256" key="5">
    <source>
        <dbReference type="ARBA" id="ARBA00023136"/>
    </source>
</evidence>
<reference evidence="10" key="1">
    <citation type="submission" date="2017-04" db="EMBL/GenBank/DDBJ databases">
        <title>Function of individual gut microbiota members based on whole genome sequencing of pure cultures obtained from chicken caecum.</title>
        <authorList>
            <person name="Medvecky M."/>
            <person name="Cejkova D."/>
            <person name="Polansky O."/>
            <person name="Karasova D."/>
            <person name="Kubasova T."/>
            <person name="Cizek A."/>
            <person name="Rychlik I."/>
        </authorList>
    </citation>
    <scope>NUCLEOTIDE SEQUENCE [LARGE SCALE GENOMIC DNA]</scope>
    <source>
        <strain evidence="10">An5</strain>
    </source>
</reference>
<proteinExistence type="predicted"/>
<evidence type="ECO:0000256" key="2">
    <source>
        <dbReference type="ARBA" id="ARBA00022475"/>
    </source>
</evidence>
<keyword evidence="5 7" id="KW-0472">Membrane</keyword>
<evidence type="ECO:0000313" key="10">
    <source>
        <dbReference type="Proteomes" id="UP000195781"/>
    </source>
</evidence>